<evidence type="ECO:0000313" key="5">
    <source>
        <dbReference type="EMBL" id="RRQ22132.1"/>
    </source>
</evidence>
<keyword evidence="6" id="KW-1185">Reference proteome</keyword>
<feature type="region of interest" description="Disordered" evidence="3">
    <location>
        <begin position="466"/>
        <end position="489"/>
    </location>
</feature>
<evidence type="ECO:0000256" key="3">
    <source>
        <dbReference type="SAM" id="MobiDB-lite"/>
    </source>
</evidence>
<comment type="caution">
    <text evidence="5">The sequence shown here is derived from an EMBL/GenBank/DDBJ whole genome shotgun (WGS) entry which is preliminary data.</text>
</comment>
<dbReference type="OrthoDB" id="9781034at2"/>
<dbReference type="PANTHER" id="PTHR11364:SF27">
    <property type="entry name" value="SULFURTRANSFERASE"/>
    <property type="match status" value="1"/>
</dbReference>
<evidence type="ECO:0000313" key="6">
    <source>
        <dbReference type="Proteomes" id="UP000287798"/>
    </source>
</evidence>
<evidence type="ECO:0000256" key="1">
    <source>
        <dbReference type="ARBA" id="ARBA00022679"/>
    </source>
</evidence>
<dbReference type="EMBL" id="QZMU01000001">
    <property type="protein sequence ID" value="RRQ22132.1"/>
    <property type="molecule type" value="Genomic_DNA"/>
</dbReference>
<reference evidence="5 6" key="1">
    <citation type="journal article" date="2010" name="Int. J. Syst. Evol. Microbiol.">
        <title>Thiohalobacter thiocyanaticus gen. nov., sp. nov., a moderately halophilic, sulfur-oxidizing gammaproteobacterium from hypersaline lakes, that utilizes thiocyanate.</title>
        <authorList>
            <person name="Sorokin D.Y."/>
            <person name="Kovaleva O.L."/>
            <person name="Tourova T.P."/>
            <person name="Muyzer G."/>
        </authorList>
    </citation>
    <scope>NUCLEOTIDE SEQUENCE [LARGE SCALE GENOMIC DNA]</scope>
    <source>
        <strain evidence="5 6">Hrh1</strain>
    </source>
</reference>
<dbReference type="PROSITE" id="PS50206">
    <property type="entry name" value="RHODANESE_3"/>
    <property type="match status" value="1"/>
</dbReference>
<dbReference type="PANTHER" id="PTHR11364">
    <property type="entry name" value="THIOSULFATE SULFERTANSFERASE"/>
    <property type="match status" value="1"/>
</dbReference>
<gene>
    <name evidence="5" type="ORF">D6C00_09330</name>
</gene>
<keyword evidence="1 5" id="KW-0808">Transferase</keyword>
<accession>A0A426QK38</accession>
<feature type="domain" description="Rhodanese" evidence="4">
    <location>
        <begin position="365"/>
        <end position="412"/>
    </location>
</feature>
<evidence type="ECO:0000259" key="4">
    <source>
        <dbReference type="PROSITE" id="PS50206"/>
    </source>
</evidence>
<dbReference type="InterPro" id="IPR045078">
    <property type="entry name" value="TST/MPST-like"/>
</dbReference>
<dbReference type="Proteomes" id="UP000287798">
    <property type="component" value="Unassembled WGS sequence"/>
</dbReference>
<keyword evidence="2" id="KW-0677">Repeat</keyword>
<dbReference type="RefSeq" id="WP_125181472.1">
    <property type="nucleotide sequence ID" value="NZ_QZMU01000001.1"/>
</dbReference>
<dbReference type="GO" id="GO:0004792">
    <property type="term" value="F:thiosulfate-cyanide sulfurtransferase activity"/>
    <property type="evidence" value="ECO:0007669"/>
    <property type="project" value="TreeGrafter"/>
</dbReference>
<sequence>MNIHLNAVRWPRSAAVVGAYLLSALFLVGCGGGEDDTTGYVTPPSGEATPIVVNSPAQIAQESADNYDDNENGLITGATLKRWKDDWLNERPAGITGKLVIIQVTEGPGGTEYIAPDDKHVFTYLIDNSRWVETRSNGVIYTRSMVPAGATMDALLQEFDIDPHNDMIVIAMGTGGNFQAMVRGRAWYAFRYWGVKAENLAMLDGGNSWLNGNGLGAGDFAAAASSAPGTGVASVKTLADDNTALQATVQDMLRILPDSDTNVLDDGVFIWDARGTNQYSAGEDDGTGVPVADYMTTFQNNGARQGHPWGALQLNFTNMLLPAEGYRFRDKAELESYLNGETINGEAFIDATYQPVGVGNAYQDGDTIYTYCETTYRAMITGTASAAILGKPTRFYDGAMVEWSSLSYLLDWNGNYILPIDSPWRTDVVSFFRPADDPSKVEPRQIDDAYADNTNAIILADKAYKTGSSSSDDSSSGGGGALPPNPCGG</sequence>
<dbReference type="AlphaFoldDB" id="A0A426QK38"/>
<protein>
    <submittedName>
        <fullName evidence="5">Sulfurtransferase</fullName>
    </submittedName>
</protein>
<dbReference type="Gene3D" id="3.40.250.10">
    <property type="entry name" value="Rhodanese-like domain"/>
    <property type="match status" value="2"/>
</dbReference>
<dbReference type="InterPro" id="IPR036873">
    <property type="entry name" value="Rhodanese-like_dom_sf"/>
</dbReference>
<proteinExistence type="predicted"/>
<name>A0A426QK38_9GAMM</name>
<evidence type="ECO:0000256" key="2">
    <source>
        <dbReference type="ARBA" id="ARBA00022737"/>
    </source>
</evidence>
<organism evidence="5 6">
    <name type="scientific">Thiohalobacter thiocyanaticus</name>
    <dbReference type="NCBI Taxonomy" id="585455"/>
    <lineage>
        <taxon>Bacteria</taxon>
        <taxon>Pseudomonadati</taxon>
        <taxon>Pseudomonadota</taxon>
        <taxon>Gammaproteobacteria</taxon>
        <taxon>Thiohalobacterales</taxon>
        <taxon>Thiohalobacteraceae</taxon>
        <taxon>Thiohalobacter</taxon>
    </lineage>
</organism>
<dbReference type="SUPFAM" id="SSF52821">
    <property type="entry name" value="Rhodanese/Cell cycle control phosphatase"/>
    <property type="match status" value="1"/>
</dbReference>
<dbReference type="InterPro" id="IPR001763">
    <property type="entry name" value="Rhodanese-like_dom"/>
</dbReference>